<comment type="caution">
    <text evidence="3">The sequence shown here is derived from an EMBL/GenBank/DDBJ whole genome shotgun (WGS) entry which is preliminary data.</text>
</comment>
<dbReference type="PROSITE" id="PS50181">
    <property type="entry name" value="FBOX"/>
    <property type="match status" value="1"/>
</dbReference>
<dbReference type="AlphaFoldDB" id="A0A8T2UL16"/>
<accession>A0A8T2UL16</accession>
<dbReference type="SUPFAM" id="SSF50965">
    <property type="entry name" value="Galactose oxidase, central domain"/>
    <property type="match status" value="1"/>
</dbReference>
<protein>
    <recommendedName>
        <fullName evidence="2">F-box domain-containing protein</fullName>
    </recommendedName>
</protein>
<gene>
    <name evidence="3" type="ORF">KP509_06G004500</name>
</gene>
<keyword evidence="4" id="KW-1185">Reference proteome</keyword>
<dbReference type="Pfam" id="PF00646">
    <property type="entry name" value="F-box"/>
    <property type="match status" value="1"/>
</dbReference>
<reference evidence="3" key="1">
    <citation type="submission" date="2021-08" db="EMBL/GenBank/DDBJ databases">
        <title>WGS assembly of Ceratopteris richardii.</title>
        <authorList>
            <person name="Marchant D.B."/>
            <person name="Chen G."/>
            <person name="Jenkins J."/>
            <person name="Shu S."/>
            <person name="Leebens-Mack J."/>
            <person name="Grimwood J."/>
            <person name="Schmutz J."/>
            <person name="Soltis P."/>
            <person name="Soltis D."/>
            <person name="Chen Z.-H."/>
        </authorList>
    </citation>
    <scope>NUCLEOTIDE SEQUENCE</scope>
    <source>
        <strain evidence="3">Whitten #5841</strain>
        <tissue evidence="3">Leaf</tissue>
    </source>
</reference>
<dbReference type="SUPFAM" id="SSF81383">
    <property type="entry name" value="F-box domain"/>
    <property type="match status" value="1"/>
</dbReference>
<dbReference type="InterPro" id="IPR001810">
    <property type="entry name" value="F-box_dom"/>
</dbReference>
<dbReference type="Gene3D" id="1.20.1280.50">
    <property type="match status" value="1"/>
</dbReference>
<dbReference type="OrthoDB" id="2095648at2759"/>
<dbReference type="PANTHER" id="PTHR31672">
    <property type="entry name" value="BNACNNG10540D PROTEIN"/>
    <property type="match status" value="1"/>
</dbReference>
<dbReference type="SMART" id="SM00256">
    <property type="entry name" value="FBOX"/>
    <property type="match status" value="1"/>
</dbReference>
<proteinExistence type="predicted"/>
<evidence type="ECO:0000259" key="2">
    <source>
        <dbReference type="PROSITE" id="PS50181"/>
    </source>
</evidence>
<feature type="region of interest" description="Disordered" evidence="1">
    <location>
        <begin position="1"/>
        <end position="20"/>
    </location>
</feature>
<dbReference type="EMBL" id="CM035411">
    <property type="protein sequence ID" value="KAH7434182.1"/>
    <property type="molecule type" value="Genomic_DNA"/>
</dbReference>
<evidence type="ECO:0000313" key="4">
    <source>
        <dbReference type="Proteomes" id="UP000825935"/>
    </source>
</evidence>
<organism evidence="3 4">
    <name type="scientific">Ceratopteris richardii</name>
    <name type="common">Triangle waterfern</name>
    <dbReference type="NCBI Taxonomy" id="49495"/>
    <lineage>
        <taxon>Eukaryota</taxon>
        <taxon>Viridiplantae</taxon>
        <taxon>Streptophyta</taxon>
        <taxon>Embryophyta</taxon>
        <taxon>Tracheophyta</taxon>
        <taxon>Polypodiopsida</taxon>
        <taxon>Polypodiidae</taxon>
        <taxon>Polypodiales</taxon>
        <taxon>Pteridineae</taxon>
        <taxon>Pteridaceae</taxon>
        <taxon>Parkerioideae</taxon>
        <taxon>Ceratopteris</taxon>
    </lineage>
</organism>
<feature type="domain" description="F-box" evidence="2">
    <location>
        <begin position="22"/>
        <end position="75"/>
    </location>
</feature>
<evidence type="ECO:0000313" key="3">
    <source>
        <dbReference type="EMBL" id="KAH7434185.1"/>
    </source>
</evidence>
<evidence type="ECO:0000256" key="1">
    <source>
        <dbReference type="SAM" id="MobiDB-lite"/>
    </source>
</evidence>
<dbReference type="InterPro" id="IPR050796">
    <property type="entry name" value="SCF_F-box_component"/>
</dbReference>
<dbReference type="Proteomes" id="UP000825935">
    <property type="component" value="Chromosome 6"/>
</dbReference>
<name>A0A8T2UL16_CERRI</name>
<sequence>MEISLRRASDSSTSPLRSDGRSDFWSNVPDELIARIIALLPFSDIHIARGVCRRWRSIALSPSFLSQCPTSFRSRKPWLLEFHNQMYNQAWAFDLDGWKWFHLGLFFLPKNALIVASSKGLVCLGKKSREEYILYVCNPITKMWRQLPALTFDPDIVLLDVDLGTNIYKVAALVLRDNHCSRRPSGTVSVFDSSSNIWVETDEVPVSISSMRVMDASLVGRYLCCLLPEGLVFFDLDERRWIVNNRAYRFVTGDHLDLGYLFVFNRAGKWNVWQHFADHCIHIHEYDMDSRQWRRVSQAETVIAYVGHYSSLTQFGSEEELQGNARHSPKKRGGFSISSTVSDFPKSPLLCDRVKINAGFHIKRLWFKPYIGATP</sequence>
<dbReference type="EMBL" id="CM035411">
    <property type="protein sequence ID" value="KAH7434185.1"/>
    <property type="molecule type" value="Genomic_DNA"/>
</dbReference>
<dbReference type="InterPro" id="IPR011043">
    <property type="entry name" value="Gal_Oxase/kelch_b-propeller"/>
</dbReference>
<dbReference type="InterPro" id="IPR036047">
    <property type="entry name" value="F-box-like_dom_sf"/>
</dbReference>
<dbReference type="PANTHER" id="PTHR31672:SF2">
    <property type="entry name" value="F-BOX DOMAIN-CONTAINING PROTEIN"/>
    <property type="match status" value="1"/>
</dbReference>